<feature type="transmembrane region" description="Helical" evidence="1">
    <location>
        <begin position="12"/>
        <end position="31"/>
    </location>
</feature>
<dbReference type="EMBL" id="JBHULH010000001">
    <property type="protein sequence ID" value="MFD2566117.1"/>
    <property type="molecule type" value="Genomic_DNA"/>
</dbReference>
<reference evidence="3" key="1">
    <citation type="journal article" date="2019" name="Int. J. Syst. Evol. Microbiol.">
        <title>The Global Catalogue of Microorganisms (GCM) 10K type strain sequencing project: providing services to taxonomists for standard genome sequencing and annotation.</title>
        <authorList>
            <consortium name="The Broad Institute Genomics Platform"/>
            <consortium name="The Broad Institute Genome Sequencing Center for Infectious Disease"/>
            <person name="Wu L."/>
            <person name="Ma J."/>
        </authorList>
    </citation>
    <scope>NUCLEOTIDE SEQUENCE [LARGE SCALE GENOMIC DNA]</scope>
    <source>
        <strain evidence="3">KCTC 52127</strain>
    </source>
</reference>
<protein>
    <submittedName>
        <fullName evidence="2">Nuclear transport factor 2 family protein</fullName>
    </submittedName>
</protein>
<dbReference type="SUPFAM" id="SSF54427">
    <property type="entry name" value="NTF2-like"/>
    <property type="match status" value="1"/>
</dbReference>
<dbReference type="InterPro" id="IPR032710">
    <property type="entry name" value="NTF2-like_dom_sf"/>
</dbReference>
<keyword evidence="1" id="KW-1133">Transmembrane helix</keyword>
<organism evidence="2 3">
    <name type="scientific">Pseudotenacibaculum haliotis</name>
    <dbReference type="NCBI Taxonomy" id="1862138"/>
    <lineage>
        <taxon>Bacteria</taxon>
        <taxon>Pseudomonadati</taxon>
        <taxon>Bacteroidota</taxon>
        <taxon>Flavobacteriia</taxon>
        <taxon>Flavobacteriales</taxon>
        <taxon>Flavobacteriaceae</taxon>
        <taxon>Pseudotenacibaculum</taxon>
    </lineage>
</organism>
<evidence type="ECO:0000256" key="1">
    <source>
        <dbReference type="SAM" id="Phobius"/>
    </source>
</evidence>
<comment type="caution">
    <text evidence="2">The sequence shown here is derived from an EMBL/GenBank/DDBJ whole genome shotgun (WGS) entry which is preliminary data.</text>
</comment>
<evidence type="ECO:0000313" key="3">
    <source>
        <dbReference type="Proteomes" id="UP001597508"/>
    </source>
</evidence>
<dbReference type="Proteomes" id="UP001597508">
    <property type="component" value="Unassembled WGS sequence"/>
</dbReference>
<proteinExistence type="predicted"/>
<dbReference type="RefSeq" id="WP_379664838.1">
    <property type="nucleotide sequence ID" value="NZ_JBHULH010000001.1"/>
</dbReference>
<keyword evidence="1" id="KW-0472">Membrane</keyword>
<keyword evidence="3" id="KW-1185">Reference proteome</keyword>
<gene>
    <name evidence="2" type="ORF">ACFSRZ_01960</name>
</gene>
<accession>A0ABW5LNX3</accession>
<sequence>MNYFAEFFRDSIVIKIIIAIATFLFSIMSNAQVNKDSELFKTLQKNDSIIFESSFNNCNISDLDLLISEDLEFYHDTGGVTNGKEAFVKTVKQNICSNPKSKPLRKLVKGSLQVFPLYSNGKLYGAIQKGDHEFYLREEGKTIPTVVAKFTHLWVLKKNKWTLKRVLSYDHQPIQN</sequence>
<keyword evidence="1" id="KW-0812">Transmembrane</keyword>
<evidence type="ECO:0000313" key="2">
    <source>
        <dbReference type="EMBL" id="MFD2566117.1"/>
    </source>
</evidence>
<name>A0ABW5LNX3_9FLAO</name>